<evidence type="ECO:0000259" key="2">
    <source>
        <dbReference type="PROSITE" id="PS50110"/>
    </source>
</evidence>
<dbReference type="OrthoDB" id="7631574at2"/>
<evidence type="ECO:0000313" key="4">
    <source>
        <dbReference type="Proteomes" id="UP000256373"/>
    </source>
</evidence>
<sequence length="149" mass="17211">MMIKSNKSIYLADDDADDCMLFEDALREVCDTTELTMANDGVELLDLMETTVPPPPDVIFLDLNMPRKNGFECLEQIRATLKWKDIPVVIFSTSGQEDMIRKVHDQGANYFIRKPGSFPKLKQAIRQILDIDWSTHSWVPVTDNLRYHY</sequence>
<dbReference type="AlphaFoldDB" id="A0A3D8YEM0"/>
<reference evidence="3 4" key="1">
    <citation type="submission" date="2018-07" db="EMBL/GenBank/DDBJ databases">
        <title>Dyadobacter roseus sp. nov., isolated from rose rhizosphere soil.</title>
        <authorList>
            <person name="Chen L."/>
        </authorList>
    </citation>
    <scope>NUCLEOTIDE SEQUENCE [LARGE SCALE GENOMIC DNA]</scope>
    <source>
        <strain evidence="3 4">RS19</strain>
    </source>
</reference>
<keyword evidence="4" id="KW-1185">Reference proteome</keyword>
<dbReference type="PANTHER" id="PTHR44520">
    <property type="entry name" value="RESPONSE REGULATOR RCP1-RELATED"/>
    <property type="match status" value="1"/>
</dbReference>
<dbReference type="PANTHER" id="PTHR44520:SF2">
    <property type="entry name" value="RESPONSE REGULATOR RCP1"/>
    <property type="match status" value="1"/>
</dbReference>
<dbReference type="GO" id="GO:0000160">
    <property type="term" value="P:phosphorelay signal transduction system"/>
    <property type="evidence" value="ECO:0007669"/>
    <property type="project" value="InterPro"/>
</dbReference>
<name>A0A3D8YEM0_9BACT</name>
<dbReference type="SUPFAM" id="SSF52172">
    <property type="entry name" value="CheY-like"/>
    <property type="match status" value="1"/>
</dbReference>
<comment type="caution">
    <text evidence="3">The sequence shown here is derived from an EMBL/GenBank/DDBJ whole genome shotgun (WGS) entry which is preliminary data.</text>
</comment>
<dbReference type="CDD" id="cd17557">
    <property type="entry name" value="REC_Rcp-like"/>
    <property type="match status" value="1"/>
</dbReference>
<dbReference type="InterPro" id="IPR011006">
    <property type="entry name" value="CheY-like_superfamily"/>
</dbReference>
<accession>A0A3D8YEM0</accession>
<organism evidence="3 4">
    <name type="scientific">Dyadobacter luteus</name>
    <dbReference type="NCBI Taxonomy" id="2259619"/>
    <lineage>
        <taxon>Bacteria</taxon>
        <taxon>Pseudomonadati</taxon>
        <taxon>Bacteroidota</taxon>
        <taxon>Cytophagia</taxon>
        <taxon>Cytophagales</taxon>
        <taxon>Spirosomataceae</taxon>
        <taxon>Dyadobacter</taxon>
    </lineage>
</organism>
<evidence type="ECO:0000256" key="1">
    <source>
        <dbReference type="PROSITE-ProRule" id="PRU00169"/>
    </source>
</evidence>
<dbReference type="InterPro" id="IPR001789">
    <property type="entry name" value="Sig_transdc_resp-reg_receiver"/>
</dbReference>
<dbReference type="SMART" id="SM00448">
    <property type="entry name" value="REC"/>
    <property type="match status" value="1"/>
</dbReference>
<dbReference type="RefSeq" id="WP_115830015.1">
    <property type="nucleotide sequence ID" value="NZ_QNUL01000004.1"/>
</dbReference>
<dbReference type="Proteomes" id="UP000256373">
    <property type="component" value="Unassembled WGS sequence"/>
</dbReference>
<dbReference type="Pfam" id="PF00072">
    <property type="entry name" value="Response_reg"/>
    <property type="match status" value="1"/>
</dbReference>
<dbReference type="Gene3D" id="3.40.50.2300">
    <property type="match status" value="1"/>
</dbReference>
<feature type="domain" description="Response regulatory" evidence="2">
    <location>
        <begin position="8"/>
        <end position="129"/>
    </location>
</feature>
<dbReference type="EMBL" id="QNUL01000004">
    <property type="protein sequence ID" value="REA62718.1"/>
    <property type="molecule type" value="Genomic_DNA"/>
</dbReference>
<proteinExistence type="predicted"/>
<dbReference type="PROSITE" id="PS50110">
    <property type="entry name" value="RESPONSE_REGULATORY"/>
    <property type="match status" value="1"/>
</dbReference>
<dbReference type="InterPro" id="IPR052893">
    <property type="entry name" value="TCS_response_regulator"/>
</dbReference>
<feature type="modified residue" description="4-aspartylphosphate" evidence="1">
    <location>
        <position position="62"/>
    </location>
</feature>
<gene>
    <name evidence="3" type="ORF">DSL64_07280</name>
</gene>
<protein>
    <submittedName>
        <fullName evidence="3">Response regulator</fullName>
    </submittedName>
</protein>
<evidence type="ECO:0000313" key="3">
    <source>
        <dbReference type="EMBL" id="REA62718.1"/>
    </source>
</evidence>
<keyword evidence="1" id="KW-0597">Phosphoprotein</keyword>